<evidence type="ECO:0000313" key="1">
    <source>
        <dbReference type="EMBL" id="CAB3558940.1"/>
    </source>
</evidence>
<dbReference type="EMBL" id="LR793264">
    <property type="protein sequence ID" value="CAB3558940.1"/>
    <property type="molecule type" value="Genomic_DNA"/>
</dbReference>
<protein>
    <submittedName>
        <fullName evidence="1">Uncharacterized protein</fullName>
    </submittedName>
</protein>
<dbReference type="AlphaFoldDB" id="A0A8D6Q3T5"/>
<accession>A0A8D6Q3T5</accession>
<sequence length="71" mass="8291">MLNIYKNYRRLPLLENAVINYAGGRKALEKRVTDLAINLPAHGDERVVADVLHDVMIYLRDLNEFLEHEEK</sequence>
<organism evidence="1">
    <name type="scientific">Klebsiella pneumoniae</name>
    <dbReference type="NCBI Taxonomy" id="573"/>
    <lineage>
        <taxon>Bacteria</taxon>
        <taxon>Pseudomonadati</taxon>
        <taxon>Pseudomonadota</taxon>
        <taxon>Gammaproteobacteria</taxon>
        <taxon>Enterobacterales</taxon>
        <taxon>Enterobacteriaceae</taxon>
        <taxon>Klebsiella/Raoultella group</taxon>
        <taxon>Klebsiella</taxon>
        <taxon>Klebsiella pneumoniae complex</taxon>
    </lineage>
</organism>
<name>A0A8D6Q3T5_KLEPN</name>
<dbReference type="RefSeq" id="WP_108452534.1">
    <property type="nucleotide sequence ID" value="NZ_JAXUCF010000026.1"/>
</dbReference>
<proteinExistence type="predicted"/>
<reference evidence="1" key="1">
    <citation type="submission" date="2020-04" db="EMBL/GenBank/DDBJ databases">
        <authorList>
            <person name="Naeem R."/>
            <person name="Antony C."/>
            <person name="Guan Q."/>
        </authorList>
    </citation>
    <scope>NUCLEOTIDE SEQUENCE</scope>
    <source>
        <strain evidence="1">NGKP54</strain>
    </source>
</reference>
<gene>
    <name evidence="1" type="ORF">NGKP54_PROKKA_03159</name>
</gene>